<feature type="transmembrane region" description="Helical" evidence="1">
    <location>
        <begin position="109"/>
        <end position="125"/>
    </location>
</feature>
<keyword evidence="1" id="KW-0812">Transmembrane</keyword>
<feature type="transmembrane region" description="Helical" evidence="1">
    <location>
        <begin position="319"/>
        <end position="339"/>
    </location>
</feature>
<feature type="transmembrane region" description="Helical" evidence="1">
    <location>
        <begin position="23"/>
        <end position="40"/>
    </location>
</feature>
<feature type="transmembrane region" description="Helical" evidence="1">
    <location>
        <begin position="265"/>
        <end position="284"/>
    </location>
</feature>
<dbReference type="Proteomes" id="UP000285286">
    <property type="component" value="Unassembled WGS sequence"/>
</dbReference>
<evidence type="ECO:0000313" key="3">
    <source>
        <dbReference type="Proteomes" id="UP000285286"/>
    </source>
</evidence>
<gene>
    <name evidence="2" type="ORF">BHU25_20070</name>
</gene>
<dbReference type="AlphaFoldDB" id="A0A423D4K5"/>
<feature type="transmembrane region" description="Helical" evidence="1">
    <location>
        <begin position="71"/>
        <end position="97"/>
    </location>
</feature>
<feature type="transmembrane region" description="Helical" evidence="1">
    <location>
        <begin position="239"/>
        <end position="259"/>
    </location>
</feature>
<dbReference type="EMBL" id="MOAM01000028">
    <property type="protein sequence ID" value="ROL66496.1"/>
    <property type="molecule type" value="Genomic_DNA"/>
</dbReference>
<keyword evidence="1" id="KW-1133">Transmembrane helix</keyword>
<accession>A0A423D4K5</accession>
<organism evidence="2 3">
    <name type="scientific">Pseudomonas vranovensis</name>
    <dbReference type="NCBI Taxonomy" id="321661"/>
    <lineage>
        <taxon>Bacteria</taxon>
        <taxon>Pseudomonadati</taxon>
        <taxon>Pseudomonadota</taxon>
        <taxon>Gammaproteobacteria</taxon>
        <taxon>Pseudomonadales</taxon>
        <taxon>Pseudomonadaceae</taxon>
        <taxon>Pseudomonas</taxon>
    </lineage>
</organism>
<dbReference type="Pfam" id="PF14897">
    <property type="entry name" value="EpsG"/>
    <property type="match status" value="1"/>
</dbReference>
<sequence length="349" mass="38910">MLFYYLPFMVSALLSLLGGKRKLCYWGLAALLIAMCAFQAPGVSDDHGNYLDYYAGIVSGEFGPFFVEPTFFVLAKLSSLLTGSAILLFVFYAVLGVGSKFYVMERATPYRWLSVAIYLSYFFLLQDFTQIRIGVATGLVMCSAYLVFNGQWSKSLAVLCGAVLFHYSAILFLPFMLLRAAGVRTVFYIYLCCCALFALYLLDISVLKGFLQLLSLLENPRLDFYINNILSGQGGSINFFRAIFHFALLSPLVFMFARIQRQQPFIAYSVILHLSGLLILLALHDAQVVAYRISDIFNHFMVFSLLAYAILFGRVVGAAGMLAVSTFQIIYVLQVLGFVQPYTSVLGGL</sequence>
<keyword evidence="1" id="KW-0472">Membrane</keyword>
<feature type="transmembrane region" description="Helical" evidence="1">
    <location>
        <begin position="296"/>
        <end position="313"/>
    </location>
</feature>
<keyword evidence="3" id="KW-1185">Reference proteome</keyword>
<feature type="transmembrane region" description="Helical" evidence="1">
    <location>
        <begin position="131"/>
        <end position="148"/>
    </location>
</feature>
<comment type="caution">
    <text evidence="2">The sequence shown here is derived from an EMBL/GenBank/DDBJ whole genome shotgun (WGS) entry which is preliminary data.</text>
</comment>
<evidence type="ECO:0000256" key="1">
    <source>
        <dbReference type="SAM" id="Phobius"/>
    </source>
</evidence>
<evidence type="ECO:0000313" key="2">
    <source>
        <dbReference type="EMBL" id="ROL66496.1"/>
    </source>
</evidence>
<dbReference type="InterPro" id="IPR049458">
    <property type="entry name" value="EpsG-like"/>
</dbReference>
<protein>
    <recommendedName>
        <fullName evidence="4">EpsG family protein</fullName>
    </recommendedName>
</protein>
<feature type="transmembrane region" description="Helical" evidence="1">
    <location>
        <begin position="155"/>
        <end position="175"/>
    </location>
</feature>
<dbReference type="RefSeq" id="WP_045195365.1">
    <property type="nucleotide sequence ID" value="NZ_MOAM01000028.1"/>
</dbReference>
<evidence type="ECO:0008006" key="4">
    <source>
        <dbReference type="Google" id="ProtNLM"/>
    </source>
</evidence>
<name>A0A423D4K5_9PSED</name>
<feature type="transmembrane region" description="Helical" evidence="1">
    <location>
        <begin position="187"/>
        <end position="211"/>
    </location>
</feature>
<reference evidence="2 3" key="1">
    <citation type="submission" date="2016-10" db="EMBL/GenBank/DDBJ databases">
        <title>Comparative genome analysis of multiple Pseudomonas spp. focuses on biocontrol and plant growth promoting traits.</title>
        <authorList>
            <person name="Tao X.-Y."/>
            <person name="Taylor C.G."/>
        </authorList>
    </citation>
    <scope>NUCLEOTIDE SEQUENCE [LARGE SCALE GENOMIC DNA]</scope>
    <source>
        <strain evidence="2 3">15D11</strain>
    </source>
</reference>
<proteinExistence type="predicted"/>